<proteinExistence type="predicted"/>
<sequence length="53" mass="5903">MRLLEKITKFVSSGSFPATILAALTLFNDPSSLRALINFRKNSILVALSFIFE</sequence>
<keyword evidence="1" id="KW-1185">Reference proteome</keyword>
<accession>A0A914RMV7</accession>
<dbReference type="Proteomes" id="UP000887564">
    <property type="component" value="Unplaced"/>
</dbReference>
<dbReference type="WBParaSite" id="PEQ_0000783901-mRNA-1">
    <property type="protein sequence ID" value="PEQ_0000783901-mRNA-1"/>
    <property type="gene ID" value="PEQ_0000783901"/>
</dbReference>
<name>A0A914RMV7_PAREQ</name>
<evidence type="ECO:0000313" key="1">
    <source>
        <dbReference type="Proteomes" id="UP000887564"/>
    </source>
</evidence>
<organism evidence="1 2">
    <name type="scientific">Parascaris equorum</name>
    <name type="common">Equine roundworm</name>
    <dbReference type="NCBI Taxonomy" id="6256"/>
    <lineage>
        <taxon>Eukaryota</taxon>
        <taxon>Metazoa</taxon>
        <taxon>Ecdysozoa</taxon>
        <taxon>Nematoda</taxon>
        <taxon>Chromadorea</taxon>
        <taxon>Rhabditida</taxon>
        <taxon>Spirurina</taxon>
        <taxon>Ascaridomorpha</taxon>
        <taxon>Ascaridoidea</taxon>
        <taxon>Ascarididae</taxon>
        <taxon>Parascaris</taxon>
    </lineage>
</organism>
<reference evidence="2" key="1">
    <citation type="submission" date="2022-11" db="UniProtKB">
        <authorList>
            <consortium name="WormBaseParasite"/>
        </authorList>
    </citation>
    <scope>IDENTIFICATION</scope>
</reference>
<dbReference type="AlphaFoldDB" id="A0A914RMV7"/>
<protein>
    <submittedName>
        <fullName evidence="2">Uncharacterized protein</fullName>
    </submittedName>
</protein>
<evidence type="ECO:0000313" key="2">
    <source>
        <dbReference type="WBParaSite" id="PEQ_0000783901-mRNA-1"/>
    </source>
</evidence>